<accession>I2N8Y1</accession>
<comment type="subcellular location">
    <subcellularLocation>
        <location evidence="1">Cell envelope</location>
    </subcellularLocation>
</comment>
<keyword evidence="4 6" id="KW-0732">Signal</keyword>
<dbReference type="InterPro" id="IPR002491">
    <property type="entry name" value="ABC_transptr_periplasmic_BD"/>
</dbReference>
<protein>
    <submittedName>
        <fullName evidence="7">Iron ABC transporter substrate-binding protein</fullName>
    </submittedName>
</protein>
<name>I2N8Y1_STRT9</name>
<dbReference type="PROSITE" id="PS50983">
    <property type="entry name" value="FE_B12_PBP"/>
    <property type="match status" value="1"/>
</dbReference>
<evidence type="ECO:0000256" key="6">
    <source>
        <dbReference type="SAM" id="SignalP"/>
    </source>
</evidence>
<evidence type="ECO:0000256" key="4">
    <source>
        <dbReference type="ARBA" id="ARBA00022729"/>
    </source>
</evidence>
<dbReference type="GO" id="GO:0030288">
    <property type="term" value="C:outer membrane-bounded periplasmic space"/>
    <property type="evidence" value="ECO:0007669"/>
    <property type="project" value="TreeGrafter"/>
</dbReference>
<keyword evidence="8" id="KW-1185">Reference proteome</keyword>
<reference evidence="7 8" key="1">
    <citation type="journal article" date="2012" name="J. Bacteriol.">
        <title>Draft genome of Streptomyces tsukubaensis NRRL 18488, the producer of the clinically important immunosuppressant tacrolimus (FK506).</title>
        <authorList>
            <person name="Barreiro C."/>
            <person name="Prieto C."/>
            <person name="Sola-Landa A."/>
            <person name="Solera E."/>
            <person name="Martinez-Castro M."/>
            <person name="Perez-Redondo R."/>
            <person name="Garcia-Estrada C."/>
            <person name="Aparicio J.F."/>
            <person name="Fernandez-Martinez L.T."/>
            <person name="Santos-Aberturas J."/>
            <person name="Salehi-Najafabadi Z."/>
            <person name="Rodriguez-Garcia A."/>
            <person name="Tauch A."/>
            <person name="Martin J.F."/>
        </authorList>
    </citation>
    <scope>NUCLEOTIDE SEQUENCE [LARGE SCALE GENOMIC DNA]</scope>
    <source>
        <strain evidence="8">DSM 42081 / NBRC 108919 / NRRL 18488 / 9993</strain>
    </source>
</reference>
<keyword evidence="3" id="KW-0813">Transport</keyword>
<dbReference type="Pfam" id="PF01497">
    <property type="entry name" value="Peripla_BP_2"/>
    <property type="match status" value="1"/>
</dbReference>
<dbReference type="PROSITE" id="PS51257">
    <property type="entry name" value="PROKAR_LIPOPROTEIN"/>
    <property type="match status" value="1"/>
</dbReference>
<sequence length="358" mass="37591">MARSPRTARITAAVSSALLLLTAATACGTDSGGSGSSGGTTEKNTGAEGGGSGTFPVTLDHKYGSTTVPSEPKRIVTIGFTDQDALLAVGKVPVASTDWLGAHKGTIGPWAKDELGSGKLPVTLKNTGTGPQVEKIAALKPDLILAVYGGLTKDQYTALSKFAPVVAQPKKYNDWGVPWQEQTKIVGTAVGRPAEAAQAVAATEKKIASLVKPEFKGKTAVIGTPFEGIFVWGSQDTRSRLLTGLGFRLPAGLDKVIGDQFGANISKERTDLLDHDAMVWMVKDVAKDSAELRKDPSYGDLKVVGEGREIYVQESSDYGYAMSFGTVLSLPYVVERLAPQLTAALDGKPETPVRQPAS</sequence>
<dbReference type="GO" id="GO:1901678">
    <property type="term" value="P:iron coordination entity transport"/>
    <property type="evidence" value="ECO:0007669"/>
    <property type="project" value="UniProtKB-ARBA"/>
</dbReference>
<dbReference type="PANTHER" id="PTHR30532:SF24">
    <property type="entry name" value="FERRIC ENTEROBACTIN-BINDING PERIPLASMIC PROTEIN FEPB"/>
    <property type="match status" value="1"/>
</dbReference>
<feature type="region of interest" description="Disordered" evidence="5">
    <location>
        <begin position="29"/>
        <end position="56"/>
    </location>
</feature>
<organism evidence="7 8">
    <name type="scientific">Streptomyces tsukubensis (strain DSM 42081 / NBRC 108919 / NRRL 18488 / 9993)</name>
    <dbReference type="NCBI Taxonomy" id="1114943"/>
    <lineage>
        <taxon>Bacteria</taxon>
        <taxon>Bacillati</taxon>
        <taxon>Actinomycetota</taxon>
        <taxon>Actinomycetes</taxon>
        <taxon>Kitasatosporales</taxon>
        <taxon>Streptomycetaceae</taxon>
        <taxon>Streptomyces</taxon>
    </lineage>
</organism>
<dbReference type="SUPFAM" id="SSF53807">
    <property type="entry name" value="Helical backbone' metal receptor"/>
    <property type="match status" value="1"/>
</dbReference>
<feature type="signal peptide" evidence="6">
    <location>
        <begin position="1"/>
        <end position="26"/>
    </location>
</feature>
<dbReference type="PANTHER" id="PTHR30532">
    <property type="entry name" value="IRON III DICITRATE-BINDING PERIPLASMIC PROTEIN"/>
    <property type="match status" value="1"/>
</dbReference>
<dbReference type="RefSeq" id="WP_006345660.1">
    <property type="nucleotide sequence ID" value="NZ_CP029159.1"/>
</dbReference>
<comment type="similarity">
    <text evidence="2">Belongs to the bacterial solute-binding protein 8 family.</text>
</comment>
<gene>
    <name evidence="7" type="ORF">STSU_005525</name>
</gene>
<dbReference type="EMBL" id="CP029159">
    <property type="protein sequence ID" value="QKM66701.1"/>
    <property type="molecule type" value="Genomic_DNA"/>
</dbReference>
<evidence type="ECO:0000313" key="7">
    <source>
        <dbReference type="EMBL" id="QKM66701.1"/>
    </source>
</evidence>
<dbReference type="AlphaFoldDB" id="I2N8Y1"/>
<evidence type="ECO:0000256" key="1">
    <source>
        <dbReference type="ARBA" id="ARBA00004196"/>
    </source>
</evidence>
<dbReference type="InterPro" id="IPR051313">
    <property type="entry name" value="Bact_iron-sidero_bind"/>
</dbReference>
<dbReference type="Proteomes" id="UP000005940">
    <property type="component" value="Chromosome"/>
</dbReference>
<feature type="chain" id="PRO_5043971558" evidence="6">
    <location>
        <begin position="27"/>
        <end position="358"/>
    </location>
</feature>
<evidence type="ECO:0000256" key="2">
    <source>
        <dbReference type="ARBA" id="ARBA00008814"/>
    </source>
</evidence>
<proteinExistence type="inferred from homology"/>
<dbReference type="Gene3D" id="3.40.50.1980">
    <property type="entry name" value="Nitrogenase molybdenum iron protein domain"/>
    <property type="match status" value="2"/>
</dbReference>
<evidence type="ECO:0000256" key="3">
    <source>
        <dbReference type="ARBA" id="ARBA00022448"/>
    </source>
</evidence>
<evidence type="ECO:0000313" key="8">
    <source>
        <dbReference type="Proteomes" id="UP000005940"/>
    </source>
</evidence>
<evidence type="ECO:0000256" key="5">
    <source>
        <dbReference type="SAM" id="MobiDB-lite"/>
    </source>
</evidence>